<dbReference type="GeneID" id="106766538"/>
<gene>
    <name evidence="2" type="primary">LOC106766538</name>
</gene>
<dbReference type="Proteomes" id="UP000087766">
    <property type="component" value="Chromosome 7"/>
</dbReference>
<proteinExistence type="predicted"/>
<name>A0A1S3UL70_VIGRR</name>
<evidence type="ECO:0000313" key="1">
    <source>
        <dbReference type="Proteomes" id="UP000087766"/>
    </source>
</evidence>
<reference evidence="2" key="2">
    <citation type="submission" date="2025-08" db="UniProtKB">
        <authorList>
            <consortium name="RefSeq"/>
        </authorList>
    </citation>
    <scope>IDENTIFICATION</scope>
    <source>
        <tissue evidence="2">Leaf</tissue>
    </source>
</reference>
<accession>A0A1S3UL70</accession>
<evidence type="ECO:0000313" key="2">
    <source>
        <dbReference type="RefSeq" id="XP_014506747.2"/>
    </source>
</evidence>
<dbReference type="KEGG" id="vra:106766538"/>
<dbReference type="AlphaFoldDB" id="A0A1S3UL70"/>
<organism evidence="1 2">
    <name type="scientific">Vigna radiata var. radiata</name>
    <name type="common">Mung bean</name>
    <name type="synonym">Phaseolus aureus</name>
    <dbReference type="NCBI Taxonomy" id="3916"/>
    <lineage>
        <taxon>Eukaryota</taxon>
        <taxon>Viridiplantae</taxon>
        <taxon>Streptophyta</taxon>
        <taxon>Embryophyta</taxon>
        <taxon>Tracheophyta</taxon>
        <taxon>Spermatophyta</taxon>
        <taxon>Magnoliopsida</taxon>
        <taxon>eudicotyledons</taxon>
        <taxon>Gunneridae</taxon>
        <taxon>Pentapetalae</taxon>
        <taxon>rosids</taxon>
        <taxon>fabids</taxon>
        <taxon>Fabales</taxon>
        <taxon>Fabaceae</taxon>
        <taxon>Papilionoideae</taxon>
        <taxon>50 kb inversion clade</taxon>
        <taxon>NPAAA clade</taxon>
        <taxon>indigoferoid/millettioid clade</taxon>
        <taxon>Phaseoleae</taxon>
        <taxon>Vigna</taxon>
    </lineage>
</organism>
<sequence>MKCLPFLLLDFCTDERRVDVTITRSEDVKVLHSVMCSCSLMQAASQLHVGLAATSSSSPCISRVLSCLYGFNVLAGNGSGLWICSCCSSCFFVDFLCQAFLMGSSFDNFFTTESALVKWISRHILSAVEED</sequence>
<reference evidence="1" key="1">
    <citation type="journal article" date="2014" name="Nat. Commun.">
        <title>Genome sequence of mungbean and insights into evolution within Vigna species.</title>
        <authorList>
            <person name="Kang Y.J."/>
            <person name="Kim S.K."/>
            <person name="Kim M.Y."/>
            <person name="Lestari P."/>
            <person name="Kim K.H."/>
            <person name="Ha B.K."/>
            <person name="Jun T.H."/>
            <person name="Hwang W.J."/>
            <person name="Lee T."/>
            <person name="Lee J."/>
            <person name="Shim S."/>
            <person name="Yoon M.Y."/>
            <person name="Jang Y.E."/>
            <person name="Han K.S."/>
            <person name="Taeprayoon P."/>
            <person name="Yoon N."/>
            <person name="Somta P."/>
            <person name="Tanya P."/>
            <person name="Kim K.S."/>
            <person name="Gwag J.G."/>
            <person name="Moon J.K."/>
            <person name="Lee Y.H."/>
            <person name="Park B.S."/>
            <person name="Bombarely A."/>
            <person name="Doyle J.J."/>
            <person name="Jackson S.A."/>
            <person name="Schafleitner R."/>
            <person name="Srinives P."/>
            <person name="Varshney R.K."/>
            <person name="Lee S.H."/>
        </authorList>
    </citation>
    <scope>NUCLEOTIDE SEQUENCE [LARGE SCALE GENOMIC DNA]</scope>
    <source>
        <strain evidence="1">cv. VC1973A</strain>
    </source>
</reference>
<dbReference type="RefSeq" id="XP_014506747.2">
    <property type="nucleotide sequence ID" value="XM_014651261.2"/>
</dbReference>
<keyword evidence="1" id="KW-1185">Reference proteome</keyword>
<protein>
    <submittedName>
        <fullName evidence="2">Uncharacterized protein LOC106766538 isoform X1</fullName>
    </submittedName>
</protein>